<dbReference type="InterPro" id="IPR006035">
    <property type="entry name" value="Ureohydrolase"/>
</dbReference>
<dbReference type="PROSITE" id="PS51409">
    <property type="entry name" value="ARGINASE_2"/>
    <property type="match status" value="1"/>
</dbReference>
<evidence type="ECO:0000313" key="2">
    <source>
        <dbReference type="EMBL" id="TKS56035.1"/>
    </source>
</evidence>
<dbReference type="OrthoDB" id="931936at2"/>
<dbReference type="Gene3D" id="3.40.800.10">
    <property type="entry name" value="Ureohydrolase domain"/>
    <property type="match status" value="1"/>
</dbReference>
<evidence type="ECO:0000313" key="3">
    <source>
        <dbReference type="Proteomes" id="UP000306552"/>
    </source>
</evidence>
<comment type="caution">
    <text evidence="2">The sequence shown here is derived from an EMBL/GenBank/DDBJ whole genome shotgun (WGS) entry which is preliminary data.</text>
</comment>
<dbReference type="GO" id="GO:0046872">
    <property type="term" value="F:metal ion binding"/>
    <property type="evidence" value="ECO:0007669"/>
    <property type="project" value="InterPro"/>
</dbReference>
<evidence type="ECO:0000256" key="1">
    <source>
        <dbReference type="PROSITE-ProRule" id="PRU00742"/>
    </source>
</evidence>
<keyword evidence="3" id="KW-1185">Reference proteome</keyword>
<comment type="similarity">
    <text evidence="1">Belongs to the arginase family.</text>
</comment>
<dbReference type="AlphaFoldDB" id="A0A4V6XYA4"/>
<dbReference type="EMBL" id="SWMU01000003">
    <property type="protein sequence ID" value="TKS56035.1"/>
    <property type="molecule type" value="Genomic_DNA"/>
</dbReference>
<organism evidence="2 3">
    <name type="scientific">Mesohalobacter halotolerans</name>
    <dbReference type="NCBI Taxonomy" id="1883405"/>
    <lineage>
        <taxon>Bacteria</taxon>
        <taxon>Pseudomonadati</taxon>
        <taxon>Bacteroidota</taxon>
        <taxon>Flavobacteriia</taxon>
        <taxon>Flavobacteriales</taxon>
        <taxon>Flavobacteriaceae</taxon>
        <taxon>Mesohalobacter</taxon>
    </lineage>
</organism>
<dbReference type="Pfam" id="PF00491">
    <property type="entry name" value="Arginase"/>
    <property type="match status" value="1"/>
</dbReference>
<accession>A0A4V6XYA4</accession>
<proteinExistence type="inferred from homology"/>
<dbReference type="SUPFAM" id="SSF52768">
    <property type="entry name" value="Arginase/deacetylase"/>
    <property type="match status" value="1"/>
</dbReference>
<reference evidence="2 3" key="1">
    <citation type="submission" date="2019-04" db="EMBL/GenBank/DDBJ databases">
        <title>Psychroflexus halotolerans sp. nov., isolated from a marine solar saltern.</title>
        <authorList>
            <person name="Feng X."/>
        </authorList>
    </citation>
    <scope>NUCLEOTIDE SEQUENCE [LARGE SCALE GENOMIC DNA]</scope>
    <source>
        <strain evidence="2 3">WDS2C27</strain>
    </source>
</reference>
<dbReference type="CDD" id="cd09988">
    <property type="entry name" value="Formimidoylglutamase"/>
    <property type="match status" value="1"/>
</dbReference>
<protein>
    <submittedName>
        <fullName evidence="2">Arginase</fullName>
    </submittedName>
</protein>
<dbReference type="GO" id="GO:0016813">
    <property type="term" value="F:hydrolase activity, acting on carbon-nitrogen (but not peptide) bonds, in linear amidines"/>
    <property type="evidence" value="ECO:0007669"/>
    <property type="project" value="UniProtKB-ARBA"/>
</dbReference>
<name>A0A4V6XYA4_9FLAO</name>
<dbReference type="Proteomes" id="UP000306552">
    <property type="component" value="Unassembled WGS sequence"/>
</dbReference>
<sequence>MIKVFDFLIDNPTDFSEAVQQLETTQVGSKVTFYNQVDDIKDFDFVVICVDESRGNPDNNTSIDFEHIKYAFYELQLGNWEISILDLGVIKPGNEISDTFYALRQVVNFALEHHTLPIILGGSQDILYSQYRAYDGVKYMINIANIDFKFDLGDSNATLNHESYLSHMVVNKPYNLFNYANIGYQTFYNTQEEIHLLDKMFFEAYRLGDIVNDIKIVEPVLRDADIAALDVRCIESQSVLQDEMQPNGFNNREICGLSRYAGLSDKVSSFGIYELQYLHSQTSKKLLGQILWYFVEGTQYRLKEIADVNNPNFIKYQVPVDNETLIFYESQVSRRWWIEIPSNLNNVNNKLKQHTLLPCDKENYLSACNQELPERWLKAKQKNEF</sequence>
<gene>
    <name evidence="2" type="ORF">FCN74_08395</name>
</gene>
<dbReference type="InterPro" id="IPR023696">
    <property type="entry name" value="Ureohydrolase_dom_sf"/>
</dbReference>